<organism evidence="2 3">
    <name type="scientific">Roseibium alexandrii</name>
    <dbReference type="NCBI Taxonomy" id="388408"/>
    <lineage>
        <taxon>Bacteria</taxon>
        <taxon>Pseudomonadati</taxon>
        <taxon>Pseudomonadota</taxon>
        <taxon>Alphaproteobacteria</taxon>
        <taxon>Hyphomicrobiales</taxon>
        <taxon>Stappiaceae</taxon>
        <taxon>Roseibium</taxon>
    </lineage>
</organism>
<dbReference type="Proteomes" id="UP000053235">
    <property type="component" value="Unassembled WGS sequence"/>
</dbReference>
<evidence type="ECO:0000256" key="1">
    <source>
        <dbReference type="SAM" id="SignalP"/>
    </source>
</evidence>
<keyword evidence="3" id="KW-1185">Reference proteome</keyword>
<accession>A0A0M6ZQE2</accession>
<sequence>MRTPIRIRLCTAVVTCCAALSLATANAQDWTYLDDRSTPQKLVESYYYAISNQFYVQAYSYFQKDMAPKDFKSWSEGYADTKSVEVTFGPTEPDPGAGQIYWGLPVALKTTKTDGSTVVFSGCYTIHMANLGMQTEPPFQPMGIVEASLKKTDDPFEKAAPQKC</sequence>
<name>A0A0M6ZQE2_9HYPH</name>
<feature type="chain" id="PRO_5005809005" evidence="1">
    <location>
        <begin position="28"/>
        <end position="164"/>
    </location>
</feature>
<evidence type="ECO:0000313" key="3">
    <source>
        <dbReference type="Proteomes" id="UP000053235"/>
    </source>
</evidence>
<proteinExistence type="predicted"/>
<keyword evidence="1" id="KW-0732">Signal</keyword>
<feature type="signal peptide" evidence="1">
    <location>
        <begin position="1"/>
        <end position="27"/>
    </location>
</feature>
<dbReference type="STRING" id="388408.LAX5112_00016"/>
<reference evidence="3" key="1">
    <citation type="submission" date="2015-07" db="EMBL/GenBank/DDBJ databases">
        <authorList>
            <person name="Rodrigo-Torres Lidia"/>
            <person name="Arahal R.David."/>
        </authorList>
    </citation>
    <scope>NUCLEOTIDE SEQUENCE [LARGE SCALE GENOMIC DNA]</scope>
    <source>
        <strain evidence="3">CECT 5112</strain>
    </source>
</reference>
<dbReference type="RefSeq" id="WP_208981069.1">
    <property type="nucleotide sequence ID" value="NZ_CXWD01000001.1"/>
</dbReference>
<protein>
    <submittedName>
        <fullName evidence="2">Uncharacterized protein</fullName>
    </submittedName>
</protein>
<dbReference type="AlphaFoldDB" id="A0A0M6ZQE2"/>
<dbReference type="EMBL" id="CXWD01000001">
    <property type="protein sequence ID" value="CTQ63643.1"/>
    <property type="molecule type" value="Genomic_DNA"/>
</dbReference>
<evidence type="ECO:0000313" key="2">
    <source>
        <dbReference type="EMBL" id="CTQ63643.1"/>
    </source>
</evidence>
<gene>
    <name evidence="2" type="ORF">LAX5112_00016</name>
</gene>